<organism evidence="2 3">
    <name type="scientific">Mannheimia bovis</name>
    <dbReference type="NCBI Taxonomy" id="2770636"/>
    <lineage>
        <taxon>Bacteria</taxon>
        <taxon>Pseudomonadati</taxon>
        <taxon>Pseudomonadota</taxon>
        <taxon>Gammaproteobacteria</taxon>
        <taxon>Pasteurellales</taxon>
        <taxon>Pasteurellaceae</taxon>
        <taxon>Mannheimia</taxon>
    </lineage>
</organism>
<dbReference type="AlphaFoldDB" id="A0A7H1C260"/>
<evidence type="ECO:0000313" key="2">
    <source>
        <dbReference type="EMBL" id="QNS15065.1"/>
    </source>
</evidence>
<keyword evidence="1" id="KW-1133">Transmembrane helix</keyword>
<dbReference type="Proteomes" id="UP000576260">
    <property type="component" value="Chromosome"/>
</dbReference>
<protein>
    <submittedName>
        <fullName evidence="2">Uncharacterized protein</fullName>
    </submittedName>
</protein>
<evidence type="ECO:0000313" key="3">
    <source>
        <dbReference type="Proteomes" id="UP000576260"/>
    </source>
</evidence>
<sequence length="177" mass="20935">MILIKNKLENLYLNPNSHIFKTVNIIRVKQKTIQFSLFLILIILPILYIGKTHLDINQILERIGNQHTNLTHQKNLYNRLFNKIKSKNFENNLTDINTIIQKISQKYQLNIDSLNWNLEQGKSIELKITADSHSLFNFMKDINQIDYLKYHLLTLTKFTEERKVELITTLVVLANKE</sequence>
<proteinExistence type="predicted"/>
<dbReference type="RefSeq" id="WP_188156669.1">
    <property type="nucleotide sequence ID" value="NZ_CP061280.1"/>
</dbReference>
<dbReference type="EMBL" id="CP061280">
    <property type="protein sequence ID" value="QNS15065.1"/>
    <property type="molecule type" value="Genomic_DNA"/>
</dbReference>
<feature type="transmembrane region" description="Helical" evidence="1">
    <location>
        <begin position="32"/>
        <end position="50"/>
    </location>
</feature>
<dbReference type="KEGG" id="mbos:ICJ55_10010"/>
<keyword evidence="1" id="KW-0472">Membrane</keyword>
<accession>A0A7H1C260</accession>
<gene>
    <name evidence="2" type="ORF">ICJ55_10010</name>
</gene>
<keyword evidence="3" id="KW-1185">Reference proteome</keyword>
<keyword evidence="1" id="KW-0812">Transmembrane</keyword>
<name>A0A7H1C260_9PAST</name>
<evidence type="ECO:0000256" key="1">
    <source>
        <dbReference type="SAM" id="Phobius"/>
    </source>
</evidence>
<reference evidence="2 3" key="1">
    <citation type="submission" date="2020-09" db="EMBL/GenBank/DDBJ databases">
        <title>Mannheimia bovis sp.nov., isolated from a cow.</title>
        <authorList>
            <person name="Li F."/>
        </authorList>
    </citation>
    <scope>NUCLEOTIDE SEQUENCE [LARGE SCALE GENOMIC DNA]</scope>
    <source>
        <strain evidence="2 3">ZY190616</strain>
    </source>
</reference>